<organism evidence="9 10">
    <name type="scientific">Butyrivibrio proteoclasticus (strain ATCC 51982 / DSM 14932 / B316)</name>
    <name type="common">Clostridium proteoclasticum</name>
    <dbReference type="NCBI Taxonomy" id="515622"/>
    <lineage>
        <taxon>Bacteria</taxon>
        <taxon>Bacillati</taxon>
        <taxon>Bacillota</taxon>
        <taxon>Clostridia</taxon>
        <taxon>Lachnospirales</taxon>
        <taxon>Lachnospiraceae</taxon>
        <taxon>Butyrivibrio</taxon>
    </lineage>
</organism>
<dbReference type="InterPro" id="IPR004610">
    <property type="entry name" value="RecJ"/>
</dbReference>
<reference evidence="9 10" key="1">
    <citation type="journal article" date="2010" name="PLoS ONE">
        <title>The glycobiome of the rumen bacterium Butyrivibrio proteoclasticus B316(T) highlights adaptation to a polysaccharide-rich environment.</title>
        <authorList>
            <person name="Kelly W.J."/>
            <person name="Leahy S.C."/>
            <person name="Altermann E."/>
            <person name="Yeoman C.J."/>
            <person name="Dunne J.C."/>
            <person name="Kong Z."/>
            <person name="Pacheco D.M."/>
            <person name="Li D."/>
            <person name="Noel S.J."/>
            <person name="Moon C.D."/>
            <person name="Cookson A.L."/>
            <person name="Attwood G.T."/>
        </authorList>
    </citation>
    <scope>NUCLEOTIDE SEQUENCE [LARGE SCALE GENOMIC DNA]</scope>
    <source>
        <strain evidence="10">ATCC 51982 / DSM 14932 / B316</strain>
    </source>
</reference>
<comment type="similarity">
    <text evidence="1">Belongs to the RecJ family.</text>
</comment>
<dbReference type="SUPFAM" id="SSF64182">
    <property type="entry name" value="DHH phosphoesterases"/>
    <property type="match status" value="1"/>
</dbReference>
<accession>E0RYN4</accession>
<dbReference type="RefSeq" id="WP_013281383.1">
    <property type="nucleotide sequence ID" value="NC_014387.1"/>
</dbReference>
<dbReference type="KEGG" id="bpb:bpr_I1995"/>
<name>E0RYN4_BUTPB</name>
<evidence type="ECO:0000313" key="9">
    <source>
        <dbReference type="EMBL" id="ADL34729.1"/>
    </source>
</evidence>
<dbReference type="Gene3D" id="3.90.1640.30">
    <property type="match status" value="1"/>
</dbReference>
<dbReference type="GO" id="GO:0003676">
    <property type="term" value="F:nucleic acid binding"/>
    <property type="evidence" value="ECO:0007669"/>
    <property type="project" value="InterPro"/>
</dbReference>
<dbReference type="GO" id="GO:0006281">
    <property type="term" value="P:DNA repair"/>
    <property type="evidence" value="ECO:0007669"/>
    <property type="project" value="InterPro"/>
</dbReference>
<dbReference type="eggNOG" id="COG0608">
    <property type="taxonomic scope" value="Bacteria"/>
</dbReference>
<dbReference type="PANTHER" id="PTHR30255">
    <property type="entry name" value="SINGLE-STRANDED-DNA-SPECIFIC EXONUCLEASE RECJ"/>
    <property type="match status" value="1"/>
</dbReference>
<evidence type="ECO:0000256" key="5">
    <source>
        <dbReference type="ARBA" id="ARBA00022839"/>
    </source>
</evidence>
<evidence type="ECO:0000256" key="1">
    <source>
        <dbReference type="ARBA" id="ARBA00005915"/>
    </source>
</evidence>
<evidence type="ECO:0000313" key="10">
    <source>
        <dbReference type="Proteomes" id="UP000001299"/>
    </source>
</evidence>
<feature type="domain" description="DHHA1" evidence="7">
    <location>
        <begin position="382"/>
        <end position="474"/>
    </location>
</feature>
<dbReference type="InterPro" id="IPR041122">
    <property type="entry name" value="RecJ_OB"/>
</dbReference>
<sequence length="615" mass="68807">MAKWMVANKKADFDRLAGKFGIRNITARLIANRLINSRETEAEDCSDEAVSRYLDGDLSLLHDPRLMADMDLGARIMYERIQAGDKIRVIGDYDVDGICSTYILARGLELLGAQVDYVLPDRVKDGYGLSIKLVDEALQAGIDTIITCDNGIAASEQIAHAKDKGMTVIVTDHHEVPFEISEPNSDITGDQEDSRVEILPPADAVIDPKRADGDYPFKEICGAVVAYKFMQVLSEFFEDSSDKLGNYFTEMLIYAGLATVCDVMELKDENRVIVKESLRLIGHTENVGLRALIHQNSLDEGKILCYHYGFVLGPCLNATGRLDLAERALKLFFEEDENEAAMMAANLKQLNDSRKDMTKLGVDRAIEIVEEQKADYAGELPKVLVIYLPDVHESIAGIIAGKVKEKYYRPTIVLTKAADGGAKGSGRSIDKYDMYENLSACKELFTKFGGHKMAAGLSLPEENIDILKDRLNQNCDLAAGDFEPTLHIDMVMPLKYADIDLVREFERLEPFGNGNTKPIFAQRDVVFLSGRILGKNRNCGKYRVTDESGRIYEMMYFGDMDKWHDYLSEKFGHDAVDDLYSGNTDGSMKVNVAYYPDINSYQGRESLQFVMNDFL</sequence>
<evidence type="ECO:0000256" key="2">
    <source>
        <dbReference type="ARBA" id="ARBA00019841"/>
    </source>
</evidence>
<dbReference type="Pfam" id="PF01368">
    <property type="entry name" value="DHH"/>
    <property type="match status" value="1"/>
</dbReference>
<evidence type="ECO:0000259" key="8">
    <source>
        <dbReference type="Pfam" id="PF17768"/>
    </source>
</evidence>
<evidence type="ECO:0000259" key="6">
    <source>
        <dbReference type="Pfam" id="PF01368"/>
    </source>
</evidence>
<protein>
    <recommendedName>
        <fullName evidence="2">Single-stranded-DNA-specific exonuclease RecJ</fullName>
    </recommendedName>
</protein>
<dbReference type="GO" id="GO:0008409">
    <property type="term" value="F:5'-3' exonuclease activity"/>
    <property type="evidence" value="ECO:0007669"/>
    <property type="project" value="InterPro"/>
</dbReference>
<dbReference type="InterPro" id="IPR051673">
    <property type="entry name" value="SSDNA_exonuclease_RecJ"/>
</dbReference>
<dbReference type="NCBIfam" id="TIGR00644">
    <property type="entry name" value="recJ"/>
    <property type="match status" value="1"/>
</dbReference>
<keyword evidence="3" id="KW-0540">Nuclease</keyword>
<dbReference type="Gene3D" id="3.10.310.30">
    <property type="match status" value="1"/>
</dbReference>
<dbReference type="InterPro" id="IPR001667">
    <property type="entry name" value="DDH_dom"/>
</dbReference>
<dbReference type="InterPro" id="IPR003156">
    <property type="entry name" value="DHHA1_dom"/>
</dbReference>
<dbReference type="PANTHER" id="PTHR30255:SF2">
    <property type="entry name" value="SINGLE-STRANDED-DNA-SPECIFIC EXONUCLEASE RECJ"/>
    <property type="match status" value="1"/>
</dbReference>
<evidence type="ECO:0000259" key="7">
    <source>
        <dbReference type="Pfam" id="PF02272"/>
    </source>
</evidence>
<dbReference type="STRING" id="515622.bpr_I1995"/>
<dbReference type="HOGENOM" id="CLU_009736_5_2_9"/>
<dbReference type="InterPro" id="IPR038763">
    <property type="entry name" value="DHH_sf"/>
</dbReference>
<evidence type="ECO:0000256" key="3">
    <source>
        <dbReference type="ARBA" id="ARBA00022722"/>
    </source>
</evidence>
<proteinExistence type="inferred from homology"/>
<feature type="domain" description="DDH" evidence="6">
    <location>
        <begin position="86"/>
        <end position="239"/>
    </location>
</feature>
<keyword evidence="5 9" id="KW-0269">Exonuclease</keyword>
<dbReference type="GO" id="GO:0006310">
    <property type="term" value="P:DNA recombination"/>
    <property type="evidence" value="ECO:0007669"/>
    <property type="project" value="InterPro"/>
</dbReference>
<dbReference type="EMBL" id="CP001810">
    <property type="protein sequence ID" value="ADL34729.1"/>
    <property type="molecule type" value="Genomic_DNA"/>
</dbReference>
<gene>
    <name evidence="9" type="primary">recJ1</name>
    <name evidence="9" type="ordered locus">bpr_I1995</name>
</gene>
<dbReference type="Pfam" id="PF02272">
    <property type="entry name" value="DHHA1"/>
    <property type="match status" value="1"/>
</dbReference>
<keyword evidence="10" id="KW-1185">Reference proteome</keyword>
<keyword evidence="4 9" id="KW-0378">Hydrolase</keyword>
<evidence type="ECO:0000256" key="4">
    <source>
        <dbReference type="ARBA" id="ARBA00022801"/>
    </source>
</evidence>
<feature type="domain" description="RecJ OB" evidence="8">
    <location>
        <begin position="488"/>
        <end position="613"/>
    </location>
</feature>
<dbReference type="Proteomes" id="UP000001299">
    <property type="component" value="Chromosome 1"/>
</dbReference>
<dbReference type="Pfam" id="PF17768">
    <property type="entry name" value="RecJ_OB"/>
    <property type="match status" value="1"/>
</dbReference>
<dbReference type="AlphaFoldDB" id="E0RYN4"/>